<comment type="caution">
    <text evidence="1">The sequence shown here is derived from an EMBL/GenBank/DDBJ whole genome shotgun (WGS) entry which is preliminary data.</text>
</comment>
<proteinExistence type="predicted"/>
<dbReference type="Proteomes" id="UP000517916">
    <property type="component" value="Unassembled WGS sequence"/>
</dbReference>
<dbReference type="RefSeq" id="WP_182836355.1">
    <property type="nucleotide sequence ID" value="NZ_BAAABQ010000048.1"/>
</dbReference>
<name>A0ABR6BA60_9PSEU</name>
<reference evidence="1 2" key="1">
    <citation type="submission" date="2020-08" db="EMBL/GenBank/DDBJ databases">
        <title>Genomic Encyclopedia of Archaeal and Bacterial Type Strains, Phase II (KMG-II): from individual species to whole genera.</title>
        <authorList>
            <person name="Goeker M."/>
        </authorList>
    </citation>
    <scope>NUCLEOTIDE SEQUENCE [LARGE SCALE GENOMIC DNA]</scope>
    <source>
        <strain evidence="1 2">DSM 43850</strain>
    </source>
</reference>
<evidence type="ECO:0000313" key="2">
    <source>
        <dbReference type="Proteomes" id="UP000517916"/>
    </source>
</evidence>
<protein>
    <recommendedName>
        <fullName evidence="3">XRE family transcriptional regulator</fullName>
    </recommendedName>
</protein>
<dbReference type="EMBL" id="JACJID010000001">
    <property type="protein sequence ID" value="MBA8923747.1"/>
    <property type="molecule type" value="Genomic_DNA"/>
</dbReference>
<keyword evidence="2" id="KW-1185">Reference proteome</keyword>
<evidence type="ECO:0000313" key="1">
    <source>
        <dbReference type="EMBL" id="MBA8923747.1"/>
    </source>
</evidence>
<gene>
    <name evidence="1" type="ORF">BC739_000944</name>
</gene>
<accession>A0ABR6BA60</accession>
<sequence>MAAGRRISAQELARVVRGGSFAEVLDAAIAVRGLTLDRLRFHLGERGVDVSVATLSYWRHNKRRPERPESMRAVRVLEDVLGLPPTALITLLGPPKPRGRRVRHAGMPLEQRLHKPDEGQYAVVSAHDVFTVGSDRLERGTWSRLVLRGEHGRVTRCLVRYRADHPQFPPALTGVRFCRAGRIATEPDTGLMVAELLLDRPLGAGEHAVVEYRMAAEPGLPVDNYSRRFREPVAEYSQQIQFEGTLPKRCHSFHMSDFDVPERVVERLEVGPSDSTCFVRINLSAGVIGTRWTW</sequence>
<organism evidence="1 2">
    <name type="scientific">Kutzneria viridogrisea</name>
    <dbReference type="NCBI Taxonomy" id="47990"/>
    <lineage>
        <taxon>Bacteria</taxon>
        <taxon>Bacillati</taxon>
        <taxon>Actinomycetota</taxon>
        <taxon>Actinomycetes</taxon>
        <taxon>Pseudonocardiales</taxon>
        <taxon>Pseudonocardiaceae</taxon>
        <taxon>Kutzneria</taxon>
    </lineage>
</organism>
<evidence type="ECO:0008006" key="3">
    <source>
        <dbReference type="Google" id="ProtNLM"/>
    </source>
</evidence>